<evidence type="ECO:0000313" key="1">
    <source>
        <dbReference type="EMBL" id="SDN19048.1"/>
    </source>
</evidence>
<accession>A0A1G9ZCE0</accession>
<reference evidence="2" key="1">
    <citation type="submission" date="2016-10" db="EMBL/GenBank/DDBJ databases">
        <authorList>
            <person name="Varghese N."/>
            <person name="Submissions S."/>
        </authorList>
    </citation>
    <scope>NUCLEOTIDE SEQUENCE [LARGE SCALE GENOMIC DNA]</scope>
    <source>
        <strain evidence="2">CGMCC 1.11147</strain>
    </source>
</reference>
<evidence type="ECO:0008006" key="3">
    <source>
        <dbReference type="Google" id="ProtNLM"/>
    </source>
</evidence>
<proteinExistence type="predicted"/>
<evidence type="ECO:0000313" key="2">
    <source>
        <dbReference type="Proteomes" id="UP000199004"/>
    </source>
</evidence>
<organism evidence="1 2">
    <name type="scientific">Nocardioides szechwanensis</name>
    <dbReference type="NCBI Taxonomy" id="1005944"/>
    <lineage>
        <taxon>Bacteria</taxon>
        <taxon>Bacillati</taxon>
        <taxon>Actinomycetota</taxon>
        <taxon>Actinomycetes</taxon>
        <taxon>Propionibacteriales</taxon>
        <taxon>Nocardioidaceae</taxon>
        <taxon>Nocardioides</taxon>
    </lineage>
</organism>
<keyword evidence="2" id="KW-1185">Reference proteome</keyword>
<dbReference type="AlphaFoldDB" id="A0A1G9ZCE0"/>
<gene>
    <name evidence="1" type="ORF">SAMN05192576_1687</name>
</gene>
<dbReference type="STRING" id="1005944.SAMN05192576_1687"/>
<sequence>MTRTAKGLWIPLVALLAVLGSGTWLVSQSDGFGPWGSMSGGHAGSQWLAGDGQPVDGMAEARDRAEEYAAELGPDLHVGEVMRFSENYYAELEEPDGTKATEILVDPSSGAVRLEIGPAMMWNTLYGTMSRNDTPARLSADQAEQVAQQWADDHDGLTVAEAEAFPGYYTLHTLRQDRIEGMLSVNADTGDVWYHSWHGEFQEMSEGD</sequence>
<dbReference type="Proteomes" id="UP000199004">
    <property type="component" value="Unassembled WGS sequence"/>
</dbReference>
<name>A0A1G9ZCE0_9ACTN</name>
<dbReference type="RefSeq" id="WP_218029378.1">
    <property type="nucleotide sequence ID" value="NZ_BKAE01000007.1"/>
</dbReference>
<dbReference type="EMBL" id="FNIC01000002">
    <property type="protein sequence ID" value="SDN19048.1"/>
    <property type="molecule type" value="Genomic_DNA"/>
</dbReference>
<protein>
    <recommendedName>
        <fullName evidence="3">Peptidase propeptide and YPEB domain-containing protein</fullName>
    </recommendedName>
</protein>